<dbReference type="RefSeq" id="WP_017262295.1">
    <property type="nucleotide sequence ID" value="NZ_AUAW01000005.1"/>
</dbReference>
<organism evidence="1 2">
    <name type="scientific">Furfurilactobacillus rossiae DSM 15814</name>
    <dbReference type="NCBI Taxonomy" id="1114972"/>
    <lineage>
        <taxon>Bacteria</taxon>
        <taxon>Bacillati</taxon>
        <taxon>Bacillota</taxon>
        <taxon>Bacilli</taxon>
        <taxon>Lactobacillales</taxon>
        <taxon>Lactobacillaceae</taxon>
        <taxon>Furfurilactobacillus</taxon>
    </lineage>
</organism>
<dbReference type="Proteomes" id="UP000051999">
    <property type="component" value="Unassembled WGS sequence"/>
</dbReference>
<accession>A0A0R1RTY5</accession>
<dbReference type="STRING" id="1114972.FD35_GL001748"/>
<reference evidence="1 2" key="1">
    <citation type="journal article" date="2015" name="Genome Announc.">
        <title>Expanding the biotechnology potential of lactobacilli through comparative genomics of 213 strains and associated genera.</title>
        <authorList>
            <person name="Sun Z."/>
            <person name="Harris H.M."/>
            <person name="McCann A."/>
            <person name="Guo C."/>
            <person name="Argimon S."/>
            <person name="Zhang W."/>
            <person name="Yang X."/>
            <person name="Jeffery I.B."/>
            <person name="Cooney J.C."/>
            <person name="Kagawa T.F."/>
            <person name="Liu W."/>
            <person name="Song Y."/>
            <person name="Salvetti E."/>
            <person name="Wrobel A."/>
            <person name="Rasinkangas P."/>
            <person name="Parkhill J."/>
            <person name="Rea M.C."/>
            <person name="O'Sullivan O."/>
            <person name="Ritari J."/>
            <person name="Douillard F.P."/>
            <person name="Paul Ross R."/>
            <person name="Yang R."/>
            <person name="Briner A.E."/>
            <person name="Felis G.E."/>
            <person name="de Vos W.M."/>
            <person name="Barrangou R."/>
            <person name="Klaenhammer T.R."/>
            <person name="Caufield P.W."/>
            <person name="Cui Y."/>
            <person name="Zhang H."/>
            <person name="O'Toole P.W."/>
        </authorList>
    </citation>
    <scope>NUCLEOTIDE SEQUENCE [LARGE SCALE GENOMIC DNA]</scope>
    <source>
        <strain evidence="1 2">DSM 15814</strain>
    </source>
</reference>
<dbReference type="AlphaFoldDB" id="A0A0R1RTY5"/>
<sequence length="149" mass="17244">MKTSEFIKKWNEDGQDEQATRFGKNGVIVRSSFHEILHIIDDQLTICGGGMSFTSDDIGLINSYLQTKPENRKDERKWVIPWGIDASDYTQNMWLNQDKPMVTYEERKNWKSDKGYQFTDFEIEKLKSTQSPAIAQAIDIAKELVSDET</sequence>
<gene>
    <name evidence="1" type="ORF">FD35_GL001748</name>
</gene>
<comment type="caution">
    <text evidence="1">The sequence shown here is derived from an EMBL/GenBank/DDBJ whole genome shotgun (WGS) entry which is preliminary data.</text>
</comment>
<evidence type="ECO:0000313" key="1">
    <source>
        <dbReference type="EMBL" id="KRL56651.1"/>
    </source>
</evidence>
<evidence type="ECO:0000313" key="2">
    <source>
        <dbReference type="Proteomes" id="UP000051999"/>
    </source>
</evidence>
<name>A0A0R1RTY5_9LACO</name>
<dbReference type="EMBL" id="AZFF01000003">
    <property type="protein sequence ID" value="KRL56651.1"/>
    <property type="molecule type" value="Genomic_DNA"/>
</dbReference>
<dbReference type="PATRIC" id="fig|1114972.6.peg.1781"/>
<protein>
    <submittedName>
        <fullName evidence="1">Uncharacterized protein</fullName>
    </submittedName>
</protein>
<proteinExistence type="predicted"/>
<keyword evidence="2" id="KW-1185">Reference proteome</keyword>